<organism evidence="1 2">
    <name type="scientific">Natronospira bacteriovora</name>
    <dbReference type="NCBI Taxonomy" id="3069753"/>
    <lineage>
        <taxon>Bacteria</taxon>
        <taxon>Pseudomonadati</taxon>
        <taxon>Pseudomonadota</taxon>
        <taxon>Gammaproteobacteria</taxon>
        <taxon>Natronospirales</taxon>
        <taxon>Natronospiraceae</taxon>
        <taxon>Natronospira</taxon>
    </lineage>
</organism>
<sequence>MRIASTIAAGLAGLAGLLVLLALIGLLLPSERTVSRSLAMQAPASVIYDHIADLREFHEWSPWAYRDPNMEVSFEGEDKGAGAIMYWDSESEGSGRLEILQAEPGAFIIYEIDFGAGQPARGRFEIEPEGHRQRVTWSMTAQLDAIHWRYIGLFLDTMIGPDFLNGLTYLKMRVEAADSPFEQ</sequence>
<name>A0ABU0WAK2_9GAMM</name>
<dbReference type="Pfam" id="PF10604">
    <property type="entry name" value="Polyketide_cyc2"/>
    <property type="match status" value="1"/>
</dbReference>
<dbReference type="InterPro" id="IPR023393">
    <property type="entry name" value="START-like_dom_sf"/>
</dbReference>
<comment type="caution">
    <text evidence="1">The sequence shown here is derived from an EMBL/GenBank/DDBJ whole genome shotgun (WGS) entry which is preliminary data.</text>
</comment>
<protein>
    <submittedName>
        <fullName evidence="1">SRPBCC family protein</fullName>
    </submittedName>
</protein>
<evidence type="ECO:0000313" key="2">
    <source>
        <dbReference type="Proteomes" id="UP001239019"/>
    </source>
</evidence>
<proteinExistence type="predicted"/>
<dbReference type="Proteomes" id="UP001239019">
    <property type="component" value="Unassembled WGS sequence"/>
</dbReference>
<reference evidence="1 2" key="1">
    <citation type="submission" date="2023-08" db="EMBL/GenBank/DDBJ databases">
        <title>Whole-genome sequencing of halo(alkali)philic microorganisms from hypersaline lakes.</title>
        <authorList>
            <person name="Sorokin D.Y."/>
            <person name="Abbas B."/>
            <person name="Merkel A.Y."/>
        </authorList>
    </citation>
    <scope>NUCLEOTIDE SEQUENCE [LARGE SCALE GENOMIC DNA]</scope>
    <source>
        <strain evidence="1 2">AB-CW4</strain>
    </source>
</reference>
<dbReference type="EMBL" id="JAVDDT010000008">
    <property type="protein sequence ID" value="MDQ2070495.1"/>
    <property type="molecule type" value="Genomic_DNA"/>
</dbReference>
<gene>
    <name evidence="1" type="ORF">RBH19_11450</name>
</gene>
<evidence type="ECO:0000313" key="1">
    <source>
        <dbReference type="EMBL" id="MDQ2070495.1"/>
    </source>
</evidence>
<accession>A0ABU0WAK2</accession>
<keyword evidence="2" id="KW-1185">Reference proteome</keyword>
<dbReference type="SUPFAM" id="SSF55961">
    <property type="entry name" value="Bet v1-like"/>
    <property type="match status" value="1"/>
</dbReference>
<dbReference type="RefSeq" id="WP_306728995.1">
    <property type="nucleotide sequence ID" value="NZ_JAVDDT010000008.1"/>
</dbReference>
<dbReference type="InterPro" id="IPR019587">
    <property type="entry name" value="Polyketide_cyclase/dehydratase"/>
</dbReference>
<dbReference type="Gene3D" id="3.30.530.20">
    <property type="match status" value="1"/>
</dbReference>
<dbReference type="CDD" id="cd07818">
    <property type="entry name" value="SRPBCC_1"/>
    <property type="match status" value="1"/>
</dbReference>